<accession>A0A4U3KXH1</accession>
<name>A0A4U3KXH1_9BACT</name>
<protein>
    <submittedName>
        <fullName evidence="2">Uncharacterized protein</fullName>
    </submittedName>
</protein>
<dbReference type="AlphaFoldDB" id="A0A4U3KXH1"/>
<proteinExistence type="predicted"/>
<keyword evidence="3" id="KW-1185">Reference proteome</keyword>
<sequence>MRPTSFLARLAGMLIVPYNIKYGMGKDQNGTFHPRKGKPSGINKDEGLGFTSTPPEKLDKYLETTGKYTTNADELQPSIKR</sequence>
<evidence type="ECO:0000313" key="2">
    <source>
        <dbReference type="EMBL" id="TKK67140.1"/>
    </source>
</evidence>
<dbReference type="EMBL" id="SZQL01000012">
    <property type="protein sequence ID" value="TKK67140.1"/>
    <property type="molecule type" value="Genomic_DNA"/>
</dbReference>
<dbReference type="RefSeq" id="WP_137262570.1">
    <property type="nucleotide sequence ID" value="NZ_SZQL01000012.1"/>
</dbReference>
<comment type="caution">
    <text evidence="2">The sequence shown here is derived from an EMBL/GenBank/DDBJ whole genome shotgun (WGS) entry which is preliminary data.</text>
</comment>
<dbReference type="Proteomes" id="UP000305848">
    <property type="component" value="Unassembled WGS sequence"/>
</dbReference>
<evidence type="ECO:0000313" key="3">
    <source>
        <dbReference type="Proteomes" id="UP000305848"/>
    </source>
</evidence>
<dbReference type="OrthoDB" id="769933at2"/>
<gene>
    <name evidence="2" type="ORF">FC093_14730</name>
</gene>
<organism evidence="2 3">
    <name type="scientific">Ilyomonas limi</name>
    <dbReference type="NCBI Taxonomy" id="2575867"/>
    <lineage>
        <taxon>Bacteria</taxon>
        <taxon>Pseudomonadati</taxon>
        <taxon>Bacteroidota</taxon>
        <taxon>Chitinophagia</taxon>
        <taxon>Chitinophagales</taxon>
        <taxon>Chitinophagaceae</taxon>
        <taxon>Ilyomonas</taxon>
    </lineage>
</organism>
<feature type="region of interest" description="Disordered" evidence="1">
    <location>
        <begin position="29"/>
        <end position="57"/>
    </location>
</feature>
<evidence type="ECO:0000256" key="1">
    <source>
        <dbReference type="SAM" id="MobiDB-lite"/>
    </source>
</evidence>
<reference evidence="2 3" key="1">
    <citation type="submission" date="2019-05" db="EMBL/GenBank/DDBJ databases">
        <title>Panacibacter sp. strain 17mud1-8 Genome sequencing and assembly.</title>
        <authorList>
            <person name="Chhetri G."/>
        </authorList>
    </citation>
    <scope>NUCLEOTIDE SEQUENCE [LARGE SCALE GENOMIC DNA]</scope>
    <source>
        <strain evidence="2 3">17mud1-8</strain>
    </source>
</reference>